<dbReference type="InterPro" id="IPR009926">
    <property type="entry name" value="T3SS_YcgR_PilZN"/>
</dbReference>
<evidence type="ECO:0000256" key="1">
    <source>
        <dbReference type="SAM" id="MobiDB-lite"/>
    </source>
</evidence>
<dbReference type="Gene3D" id="2.40.10.220">
    <property type="entry name" value="predicted glycosyltransferase like domains"/>
    <property type="match status" value="1"/>
</dbReference>
<reference evidence="4 5" key="2">
    <citation type="journal article" date="2013" name="Genome Announc.">
        <title>Genome Sequence of Growth-Improving Paenibacillus mucilaginosus Strain KNP414.</title>
        <authorList>
            <person name="Lu J.J."/>
            <person name="Wang J.F."/>
            <person name="Hu X.F."/>
        </authorList>
    </citation>
    <scope>NUCLEOTIDE SEQUENCE [LARGE SCALE GENOMIC DNA]</scope>
    <source>
        <strain evidence="4 5">KNP414</strain>
    </source>
</reference>
<sequence length="239" mass="27128">MACDKKELGPGLQPRENPGGMTLLPKVNQILHIQIESIDEEEARQEYKSRIADVTDTEIIMEVPINESTGRLKKLFKGDGLSVYFIAEGGVKNYFHTEVSGFRDDVIRLVAIRKPEPEAVTQIQRRSYLRVPAELEIALRLPDGERHVALTDDVSGGGLSLLCPPTVRAGEGQSLDCWLLLHMKSGTPEHIPFSAEVVRVKMHESGKHQLMLRFTEISDKDRQKIIRYCFERQLDIRKR</sequence>
<evidence type="ECO:0000259" key="2">
    <source>
        <dbReference type="Pfam" id="PF07238"/>
    </source>
</evidence>
<dbReference type="KEGG" id="pms:KNP414_02757"/>
<protein>
    <submittedName>
        <fullName evidence="4">Type IV pilus assembly PilZ</fullName>
    </submittedName>
</protein>
<dbReference type="InterPro" id="IPR009875">
    <property type="entry name" value="PilZ_domain"/>
</dbReference>
<gene>
    <name evidence="4" type="ordered locus">KNP414_02757</name>
</gene>
<evidence type="ECO:0000313" key="4">
    <source>
        <dbReference type="EMBL" id="AEI41318.1"/>
    </source>
</evidence>
<dbReference type="PATRIC" id="fig|1036673.3.peg.2515"/>
<dbReference type="AlphaFoldDB" id="F8FAR7"/>
<dbReference type="Pfam" id="PF12945">
    <property type="entry name" value="PilZNR"/>
    <property type="match status" value="1"/>
</dbReference>
<feature type="domain" description="Type III secretion system flagellar brake protein YcgR PilZN" evidence="3">
    <location>
        <begin position="26"/>
        <end position="115"/>
    </location>
</feature>
<feature type="region of interest" description="Disordered" evidence="1">
    <location>
        <begin position="1"/>
        <end position="21"/>
    </location>
</feature>
<proteinExistence type="predicted"/>
<organism evidence="4 5">
    <name type="scientific">Paenibacillus mucilaginosus (strain KNP414)</name>
    <dbReference type="NCBI Taxonomy" id="1036673"/>
    <lineage>
        <taxon>Bacteria</taxon>
        <taxon>Bacillati</taxon>
        <taxon>Bacillota</taxon>
        <taxon>Bacilli</taxon>
        <taxon>Bacillales</taxon>
        <taxon>Paenibacillaceae</taxon>
        <taxon>Paenibacillus</taxon>
    </lineage>
</organism>
<dbReference type="HOGENOM" id="CLU_086342_2_0_9"/>
<dbReference type="Proteomes" id="UP000006620">
    <property type="component" value="Chromosome"/>
</dbReference>
<dbReference type="EMBL" id="CP002869">
    <property type="protein sequence ID" value="AEI41318.1"/>
    <property type="molecule type" value="Genomic_DNA"/>
</dbReference>
<name>F8FAR7_PAEMK</name>
<evidence type="ECO:0000259" key="3">
    <source>
        <dbReference type="Pfam" id="PF12945"/>
    </source>
</evidence>
<evidence type="ECO:0000313" key="5">
    <source>
        <dbReference type="Proteomes" id="UP000006620"/>
    </source>
</evidence>
<dbReference type="SUPFAM" id="SSF141371">
    <property type="entry name" value="PilZ domain-like"/>
    <property type="match status" value="1"/>
</dbReference>
<feature type="domain" description="PilZ" evidence="2">
    <location>
        <begin position="124"/>
        <end position="231"/>
    </location>
</feature>
<reference evidence="5" key="1">
    <citation type="submission" date="2011-06" db="EMBL/GenBank/DDBJ databases">
        <title>Complete genome sequence of Paenibacillus mucilaginosus KNP414.</title>
        <authorList>
            <person name="Wang J."/>
            <person name="Hu S."/>
            <person name="Hu X."/>
            <person name="Zhang B."/>
            <person name="Dong D."/>
            <person name="Zhang S."/>
            <person name="Zhao K."/>
            <person name="Wu D."/>
        </authorList>
    </citation>
    <scope>NUCLEOTIDE SEQUENCE [LARGE SCALE GENOMIC DNA]</scope>
    <source>
        <strain evidence="5">KNP414</strain>
    </source>
</reference>
<dbReference type="Pfam" id="PF07238">
    <property type="entry name" value="PilZ"/>
    <property type="match status" value="1"/>
</dbReference>
<accession>F8FAR7</accession>
<dbReference type="GO" id="GO:0035438">
    <property type="term" value="F:cyclic-di-GMP binding"/>
    <property type="evidence" value="ECO:0007669"/>
    <property type="project" value="InterPro"/>
</dbReference>